<evidence type="ECO:0000313" key="11">
    <source>
        <dbReference type="Proteomes" id="UP000502377"/>
    </source>
</evidence>
<dbReference type="GO" id="GO:0008800">
    <property type="term" value="F:beta-lactamase activity"/>
    <property type="evidence" value="ECO:0007669"/>
    <property type="project" value="UniProtKB-EC"/>
</dbReference>
<keyword evidence="8" id="KW-0046">Antibiotic resistance</keyword>
<dbReference type="PANTHER" id="PTHR13891">
    <property type="entry name" value="CYTOCHROME C OXIDASE ASSEMBLY FACTOR 7"/>
    <property type="match status" value="1"/>
</dbReference>
<feature type="chain" id="PRO_5039937076" description="beta-lactamase" evidence="9">
    <location>
        <begin position="23"/>
        <end position="205"/>
    </location>
</feature>
<sequence>MKRALFQAISHIVVFALAAAFASGCVMQKKATPAPPKPVTSAEIKHICDGKTPKECNNMGVKFENDKDHERAKLCYQKACDENEGIACSNLGSLHQKLKSKDESEILAIFLKSCKLDNKYGCYNAANFYRLGRGTEHDFAAARRLYEKSCLQLNHAQSCSNLGGMYQFSLGVKTADSKTAKKFYKMGCEMGDEIGCRNLSLVGDE</sequence>
<dbReference type="GO" id="GO:0046677">
    <property type="term" value="P:response to antibiotic"/>
    <property type="evidence" value="ECO:0007669"/>
    <property type="project" value="UniProtKB-KW"/>
</dbReference>
<reference evidence="10 11" key="1">
    <citation type="submission" date="2016-07" db="EMBL/GenBank/DDBJ databases">
        <title>Comparative genomics of the Campylobacter concisus group.</title>
        <authorList>
            <person name="Miller W.G."/>
            <person name="Yee E."/>
            <person name="Chapman M.H."/>
            <person name="Huynh S."/>
            <person name="Bono J.L."/>
            <person name="On S.L.W."/>
            <person name="StLeger J."/>
            <person name="Foster G."/>
            <person name="Parker C.T."/>
        </authorList>
    </citation>
    <scope>NUCLEOTIDE SEQUENCE [LARGE SCALE GENOMIC DNA]</scope>
    <source>
        <strain evidence="10 11">ATCC 33238</strain>
    </source>
</reference>
<evidence type="ECO:0000256" key="2">
    <source>
        <dbReference type="ARBA" id="ARBA00008486"/>
    </source>
</evidence>
<gene>
    <name evidence="10" type="ORF">CRECT_1452</name>
</gene>
<evidence type="ECO:0000256" key="7">
    <source>
        <dbReference type="ARBA" id="ARBA00023157"/>
    </source>
</evidence>
<dbReference type="InterPro" id="IPR040239">
    <property type="entry name" value="HcpB-like"/>
</dbReference>
<keyword evidence="9" id="KW-0732">Signal</keyword>
<evidence type="ECO:0000256" key="9">
    <source>
        <dbReference type="SAM" id="SignalP"/>
    </source>
</evidence>
<dbReference type="Pfam" id="PF08238">
    <property type="entry name" value="Sel1"/>
    <property type="match status" value="3"/>
</dbReference>
<keyword evidence="6" id="KW-0802">TPR repeat</keyword>
<dbReference type="PROSITE" id="PS51257">
    <property type="entry name" value="PROKAR_LIPOPROTEIN"/>
    <property type="match status" value="1"/>
</dbReference>
<dbReference type="SUPFAM" id="SSF81901">
    <property type="entry name" value="HCP-like"/>
    <property type="match status" value="1"/>
</dbReference>
<dbReference type="AlphaFoldDB" id="A0A6G5QN49"/>
<evidence type="ECO:0000256" key="1">
    <source>
        <dbReference type="ARBA" id="ARBA00001526"/>
    </source>
</evidence>
<proteinExistence type="inferred from homology"/>
<dbReference type="InterPro" id="IPR006597">
    <property type="entry name" value="Sel1-like"/>
</dbReference>
<dbReference type="EMBL" id="CP012543">
    <property type="protein sequence ID" value="QCD47100.1"/>
    <property type="molecule type" value="Genomic_DNA"/>
</dbReference>
<dbReference type="EC" id="3.5.2.6" evidence="3"/>
<dbReference type="KEGG" id="crx:CRECT_1452"/>
<dbReference type="Gene3D" id="1.25.40.10">
    <property type="entry name" value="Tetratricopeptide repeat domain"/>
    <property type="match status" value="1"/>
</dbReference>
<keyword evidence="4" id="KW-0677">Repeat</keyword>
<comment type="similarity">
    <text evidence="2">Belongs to the hcp beta-lactamase family.</text>
</comment>
<evidence type="ECO:0000256" key="6">
    <source>
        <dbReference type="ARBA" id="ARBA00022803"/>
    </source>
</evidence>
<evidence type="ECO:0000256" key="8">
    <source>
        <dbReference type="ARBA" id="ARBA00023251"/>
    </source>
</evidence>
<dbReference type="InterPro" id="IPR011990">
    <property type="entry name" value="TPR-like_helical_dom_sf"/>
</dbReference>
<evidence type="ECO:0000256" key="4">
    <source>
        <dbReference type="ARBA" id="ARBA00022737"/>
    </source>
</evidence>
<organism evidence="10 11">
    <name type="scientific">Campylobacter rectus</name>
    <name type="common">Wolinella recta</name>
    <dbReference type="NCBI Taxonomy" id="203"/>
    <lineage>
        <taxon>Bacteria</taxon>
        <taxon>Pseudomonadati</taxon>
        <taxon>Campylobacterota</taxon>
        <taxon>Epsilonproteobacteria</taxon>
        <taxon>Campylobacterales</taxon>
        <taxon>Campylobacteraceae</taxon>
        <taxon>Campylobacter</taxon>
    </lineage>
</organism>
<evidence type="ECO:0000313" key="10">
    <source>
        <dbReference type="EMBL" id="QCD47100.1"/>
    </source>
</evidence>
<evidence type="ECO:0000256" key="3">
    <source>
        <dbReference type="ARBA" id="ARBA00012865"/>
    </source>
</evidence>
<dbReference type="RefSeq" id="WP_002945245.1">
    <property type="nucleotide sequence ID" value="NZ_CAURIV010000004.1"/>
</dbReference>
<protein>
    <recommendedName>
        <fullName evidence="3">beta-lactamase</fullName>
        <ecNumber evidence="3">3.5.2.6</ecNumber>
    </recommendedName>
</protein>
<dbReference type="PANTHER" id="PTHR13891:SF1">
    <property type="entry name" value="CYTOCHROME C OXIDASE ASSEMBLY FACTOR 7"/>
    <property type="match status" value="1"/>
</dbReference>
<comment type="catalytic activity">
    <reaction evidence="1">
        <text>a beta-lactam + H2O = a substituted beta-amino acid</text>
        <dbReference type="Rhea" id="RHEA:20401"/>
        <dbReference type="ChEBI" id="CHEBI:15377"/>
        <dbReference type="ChEBI" id="CHEBI:35627"/>
        <dbReference type="ChEBI" id="CHEBI:140347"/>
        <dbReference type="EC" id="3.5.2.6"/>
    </reaction>
</comment>
<keyword evidence="7" id="KW-1015">Disulfide bond</keyword>
<name>A0A6G5QN49_CAMRE</name>
<accession>A0A6G5QN49</accession>
<feature type="signal peptide" evidence="9">
    <location>
        <begin position="1"/>
        <end position="22"/>
    </location>
</feature>
<evidence type="ECO:0000256" key="5">
    <source>
        <dbReference type="ARBA" id="ARBA00022801"/>
    </source>
</evidence>
<dbReference type="Proteomes" id="UP000502377">
    <property type="component" value="Chromosome"/>
</dbReference>
<keyword evidence="5" id="KW-0378">Hydrolase</keyword>
<dbReference type="SMART" id="SM00671">
    <property type="entry name" value="SEL1"/>
    <property type="match status" value="4"/>
</dbReference>